<feature type="domain" description="Periplasmic binding protein" evidence="5">
    <location>
        <begin position="52"/>
        <end position="314"/>
    </location>
</feature>
<dbReference type="EMBL" id="JACOON010000005">
    <property type="protein sequence ID" value="MBC5648659.1"/>
    <property type="molecule type" value="Genomic_DNA"/>
</dbReference>
<gene>
    <name evidence="6" type="ORF">H8S18_09950</name>
</gene>
<sequence length="343" mass="36328">MKKRGMILALVLTVVFACAACTTTPPVASGPVEAGSETSAEMSAGSEGGMKIGMSLADYSNPVWADVSKAAEELCKANGAEYTAVQFDNDPQKQVSQIENFVSSGYSGIILSPTDPGSIEDACKAAMEKGVAVVVYGAELENMTCNYNVPEYEAGYAAGQLAADWVETREALMAKDKIEIGILNYRQTPQTIGREDGFEAAMKERVPSAEIVIRTEALTAEEGMKATETFFQAHPNLDIIYSIGGGGGMGANEAVKAMNKDAADFGIFCVDSTQEICQAIKNGEGLKGIISLGSGREHGEAMVNLAMEAAAGEKVEFNNFMPIIPVNSENVEEFAEENGYTLT</sequence>
<dbReference type="PANTHER" id="PTHR46847">
    <property type="entry name" value="D-ALLOSE-BINDING PERIPLASMIC PROTEIN-RELATED"/>
    <property type="match status" value="1"/>
</dbReference>
<dbReference type="PANTHER" id="PTHR46847:SF1">
    <property type="entry name" value="D-ALLOSE-BINDING PERIPLASMIC PROTEIN-RELATED"/>
    <property type="match status" value="1"/>
</dbReference>
<evidence type="ECO:0000259" key="5">
    <source>
        <dbReference type="Pfam" id="PF13407"/>
    </source>
</evidence>
<evidence type="ECO:0000256" key="2">
    <source>
        <dbReference type="ARBA" id="ARBA00007639"/>
    </source>
</evidence>
<comment type="caution">
    <text evidence="6">The sequence shown here is derived from an EMBL/GenBank/DDBJ whole genome shotgun (WGS) entry which is preliminary data.</text>
</comment>
<reference evidence="6 7" key="1">
    <citation type="submission" date="2020-08" db="EMBL/GenBank/DDBJ databases">
        <title>Genome public.</title>
        <authorList>
            <person name="Liu C."/>
            <person name="Sun Q."/>
        </authorList>
    </citation>
    <scope>NUCLEOTIDE SEQUENCE [LARGE SCALE GENOMIC DNA]</scope>
    <source>
        <strain evidence="6 7">NSJ-35</strain>
    </source>
</reference>
<dbReference type="RefSeq" id="WP_186858158.1">
    <property type="nucleotide sequence ID" value="NZ_JACOON010000005.1"/>
</dbReference>
<dbReference type="InterPro" id="IPR025997">
    <property type="entry name" value="SBP_2_dom"/>
</dbReference>
<keyword evidence="3 4" id="KW-0732">Signal</keyword>
<evidence type="ECO:0000313" key="6">
    <source>
        <dbReference type="EMBL" id="MBC5648659.1"/>
    </source>
</evidence>
<evidence type="ECO:0000256" key="3">
    <source>
        <dbReference type="ARBA" id="ARBA00022729"/>
    </source>
</evidence>
<dbReference type="Gene3D" id="3.40.50.2300">
    <property type="match status" value="2"/>
</dbReference>
<keyword evidence="7" id="KW-1185">Reference proteome</keyword>
<feature type="chain" id="PRO_5045872613" evidence="4">
    <location>
        <begin position="20"/>
        <end position="343"/>
    </location>
</feature>
<organism evidence="6 7">
    <name type="scientific">Christensenella tenuis</name>
    <dbReference type="NCBI Taxonomy" id="2763033"/>
    <lineage>
        <taxon>Bacteria</taxon>
        <taxon>Bacillati</taxon>
        <taxon>Bacillota</taxon>
        <taxon>Clostridia</taxon>
        <taxon>Christensenellales</taxon>
        <taxon>Christensenellaceae</taxon>
        <taxon>Christensenella</taxon>
    </lineage>
</organism>
<comment type="similarity">
    <text evidence="2">Belongs to the bacterial solute-binding protein 2 family.</text>
</comment>
<feature type="signal peptide" evidence="4">
    <location>
        <begin position="1"/>
        <end position="19"/>
    </location>
</feature>
<name>A0ABR7EFX6_9FIRM</name>
<dbReference type="CDD" id="cd01536">
    <property type="entry name" value="PBP1_ABC_sugar_binding-like"/>
    <property type="match status" value="1"/>
</dbReference>
<dbReference type="InterPro" id="IPR028082">
    <property type="entry name" value="Peripla_BP_I"/>
</dbReference>
<evidence type="ECO:0000256" key="4">
    <source>
        <dbReference type="SAM" id="SignalP"/>
    </source>
</evidence>
<accession>A0ABR7EFX6</accession>
<protein>
    <submittedName>
        <fullName evidence="6">Sugar ABC transporter substrate-binding protein</fullName>
    </submittedName>
</protein>
<dbReference type="Pfam" id="PF13407">
    <property type="entry name" value="Peripla_BP_4"/>
    <property type="match status" value="1"/>
</dbReference>
<dbReference type="SUPFAM" id="SSF53822">
    <property type="entry name" value="Periplasmic binding protein-like I"/>
    <property type="match status" value="1"/>
</dbReference>
<evidence type="ECO:0000256" key="1">
    <source>
        <dbReference type="ARBA" id="ARBA00004196"/>
    </source>
</evidence>
<dbReference type="Proteomes" id="UP000606889">
    <property type="component" value="Unassembled WGS sequence"/>
</dbReference>
<evidence type="ECO:0000313" key="7">
    <source>
        <dbReference type="Proteomes" id="UP000606889"/>
    </source>
</evidence>
<dbReference type="PROSITE" id="PS51257">
    <property type="entry name" value="PROKAR_LIPOPROTEIN"/>
    <property type="match status" value="1"/>
</dbReference>
<proteinExistence type="inferred from homology"/>
<comment type="subcellular location">
    <subcellularLocation>
        <location evidence="1">Cell envelope</location>
    </subcellularLocation>
</comment>